<comment type="caution">
    <text evidence="2">The sequence shown here is derived from an EMBL/GenBank/DDBJ whole genome shotgun (WGS) entry which is preliminary data.</text>
</comment>
<dbReference type="PANTHER" id="PTHR47432:SF1">
    <property type="entry name" value="CELL WALL ASSEMBLY REGULATOR SMI1"/>
    <property type="match status" value="1"/>
</dbReference>
<reference evidence="2 3" key="1">
    <citation type="journal article" date="2008" name="Int. J. Syst. Evol. Microbiol.">
        <title>Bizionia argentinensis sp. nov., isolated from surface marine water in Antarctica.</title>
        <authorList>
            <person name="Bercovich A."/>
            <person name="Vazquez S.C."/>
            <person name="Yankilevich P."/>
            <person name="Coria S.H."/>
            <person name="Foti M."/>
            <person name="Hernandez E."/>
            <person name="Vidal A."/>
            <person name="Ruberto L."/>
            <person name="Melo C."/>
            <person name="Marenssi S."/>
            <person name="Criscuolo M."/>
            <person name="Memoli M."/>
            <person name="Arguelles M."/>
            <person name="Mac Cormack W.P."/>
        </authorList>
    </citation>
    <scope>NUCLEOTIDE SEQUENCE [LARGE SCALE GENOMIC DNA]</scope>
    <source>
        <strain evidence="2 3">JUB59</strain>
    </source>
</reference>
<evidence type="ECO:0000313" key="3">
    <source>
        <dbReference type="Proteomes" id="UP000003730"/>
    </source>
</evidence>
<accession>G2EEG5</accession>
<dbReference type="SMART" id="SM00860">
    <property type="entry name" value="SMI1_KNR4"/>
    <property type="match status" value="1"/>
</dbReference>
<dbReference type="InterPro" id="IPR018958">
    <property type="entry name" value="Knr4/Smi1-like_dom"/>
</dbReference>
<dbReference type="STRING" id="1046627.BZARG_1066"/>
<evidence type="ECO:0000313" key="2">
    <source>
        <dbReference type="EMBL" id="EGV43169.1"/>
    </source>
</evidence>
<keyword evidence="3" id="KW-1185">Reference proteome</keyword>
<organism evidence="2 3">
    <name type="scientific">Bizionia argentinensis JUB59</name>
    <dbReference type="NCBI Taxonomy" id="1046627"/>
    <lineage>
        <taxon>Bacteria</taxon>
        <taxon>Pseudomonadati</taxon>
        <taxon>Bacteroidota</taxon>
        <taxon>Flavobacteriia</taxon>
        <taxon>Flavobacteriales</taxon>
        <taxon>Flavobacteriaceae</taxon>
        <taxon>Bizionia</taxon>
    </lineage>
</organism>
<dbReference type="Pfam" id="PF09346">
    <property type="entry name" value="SMI1_KNR4"/>
    <property type="match status" value="1"/>
</dbReference>
<protein>
    <submittedName>
        <fullName evidence="2">SMI1 / KNR4 family protein</fullName>
    </submittedName>
</protein>
<gene>
    <name evidence="2" type="ORF">BZARG_1066</name>
</gene>
<dbReference type="AlphaFoldDB" id="G2EEG5"/>
<evidence type="ECO:0000259" key="1">
    <source>
        <dbReference type="SMART" id="SM00860"/>
    </source>
</evidence>
<sequence length="339" mass="39307">MECIKAYTDSLKDMKWDDFNFDIIEINTLPSIKYLDSYNNSFKFRDALLKAVEDFSKKKLLKLLVITPDEVTTSKFYGLAFLKSKEIVTVEIKNTPLLSAWFNIVDDQKKEAKKVPSRIYSFGRNLFSSQPVSTIKHINFDKETGAFLNKFIPNQFITEKLAKEKADYIAPFIQLNPKSDFEDVKLSFEKLIIQKELKVIPPKNNDAIYAEFEQEAGFPFPIILKEFLMLHNGVENHAIMSAEKIFKEWKDWQTIYKDWTQEELFDTYSINQGQALPMYVTPYWLPFFDLRNGNFLALDFAPNTKGVSGQVIRFGANQEIGSQEAVSLNEFIKNLINDN</sequence>
<dbReference type="Gene3D" id="3.40.1580.10">
    <property type="entry name" value="SMI1/KNR4-like"/>
    <property type="match status" value="1"/>
</dbReference>
<dbReference type="RefSeq" id="WP_008637742.1">
    <property type="nucleotide sequence ID" value="NZ_AFXZ01000034.1"/>
</dbReference>
<feature type="domain" description="Knr4/Smi1-like" evidence="1">
    <location>
        <begin position="203"/>
        <end position="334"/>
    </location>
</feature>
<dbReference type="eggNOG" id="COG4282">
    <property type="taxonomic scope" value="Bacteria"/>
</dbReference>
<dbReference type="SUPFAM" id="SSF160631">
    <property type="entry name" value="SMI1/KNR4-like"/>
    <property type="match status" value="1"/>
</dbReference>
<dbReference type="InterPro" id="IPR051873">
    <property type="entry name" value="KNR4/SMI1_regulator"/>
</dbReference>
<dbReference type="InterPro" id="IPR037883">
    <property type="entry name" value="Knr4/Smi1-like_sf"/>
</dbReference>
<dbReference type="Proteomes" id="UP000003730">
    <property type="component" value="Unassembled WGS sequence"/>
</dbReference>
<name>G2EEG5_9FLAO</name>
<dbReference type="EMBL" id="AFXZ01000034">
    <property type="protein sequence ID" value="EGV43169.1"/>
    <property type="molecule type" value="Genomic_DNA"/>
</dbReference>
<dbReference type="OrthoDB" id="355909at2"/>
<dbReference type="PANTHER" id="PTHR47432">
    <property type="entry name" value="CELL WALL ASSEMBLY REGULATOR SMI1"/>
    <property type="match status" value="1"/>
</dbReference>
<proteinExistence type="predicted"/>